<dbReference type="Proteomes" id="UP000269669">
    <property type="component" value="Unassembled WGS sequence"/>
</dbReference>
<keyword evidence="3" id="KW-1185">Reference proteome</keyword>
<comment type="caution">
    <text evidence="2">The sequence shown here is derived from an EMBL/GenBank/DDBJ whole genome shotgun (WGS) entry which is preliminary data.</text>
</comment>
<dbReference type="AlphaFoldDB" id="A0A428MQI8"/>
<gene>
    <name evidence="2" type="ORF">EDE15_4787</name>
</gene>
<reference evidence="2 3" key="1">
    <citation type="submission" date="2018-12" db="EMBL/GenBank/DDBJ databases">
        <title>Sequencing of bacterial isolates from soil warming experiment in Harvard Forest, Massachusetts, USA.</title>
        <authorList>
            <person name="Deangelis K."/>
        </authorList>
    </citation>
    <scope>NUCLEOTIDE SEQUENCE [LARGE SCALE GENOMIC DNA]</scope>
    <source>
        <strain evidence="2 3">EB153</strain>
    </source>
</reference>
<accession>A0A428MQI8</accession>
<feature type="compositionally biased region" description="Basic residues" evidence="1">
    <location>
        <begin position="65"/>
        <end position="97"/>
    </location>
</feature>
<sequence>MAEKTMVEKAGEAVGFGIAMAEDVAGAVKTAVGAAVATGTEALKKAPATKAPVKRAAKKAPATKAVKKPGTKMAGKKSAAKKAAKKTQPRRRRLRKP</sequence>
<evidence type="ECO:0000313" key="2">
    <source>
        <dbReference type="EMBL" id="RSL19148.1"/>
    </source>
</evidence>
<protein>
    <submittedName>
        <fullName evidence="2">Uncharacterized protein</fullName>
    </submittedName>
</protein>
<evidence type="ECO:0000256" key="1">
    <source>
        <dbReference type="SAM" id="MobiDB-lite"/>
    </source>
</evidence>
<proteinExistence type="predicted"/>
<dbReference type="EMBL" id="RSDW01000001">
    <property type="protein sequence ID" value="RSL19148.1"/>
    <property type="molecule type" value="Genomic_DNA"/>
</dbReference>
<dbReference type="RefSeq" id="WP_260473040.1">
    <property type="nucleotide sequence ID" value="NZ_RSDW01000001.1"/>
</dbReference>
<organism evidence="2 3">
    <name type="scientific">Edaphobacter aggregans</name>
    <dbReference type="NCBI Taxonomy" id="570835"/>
    <lineage>
        <taxon>Bacteria</taxon>
        <taxon>Pseudomonadati</taxon>
        <taxon>Acidobacteriota</taxon>
        <taxon>Terriglobia</taxon>
        <taxon>Terriglobales</taxon>
        <taxon>Acidobacteriaceae</taxon>
        <taxon>Edaphobacter</taxon>
    </lineage>
</organism>
<name>A0A428MQI8_9BACT</name>
<evidence type="ECO:0000313" key="3">
    <source>
        <dbReference type="Proteomes" id="UP000269669"/>
    </source>
</evidence>
<feature type="region of interest" description="Disordered" evidence="1">
    <location>
        <begin position="44"/>
        <end position="97"/>
    </location>
</feature>